<dbReference type="EMBL" id="JBHTIL010000006">
    <property type="protein sequence ID" value="MFD0927760.1"/>
    <property type="molecule type" value="Genomic_DNA"/>
</dbReference>
<feature type="binding site" evidence="11">
    <location>
        <position position="46"/>
    </location>
    <ligand>
        <name>NADP(+)</name>
        <dbReference type="ChEBI" id="CHEBI:58349"/>
    </ligand>
</feature>
<dbReference type="SUPFAM" id="SSF103263">
    <property type="entry name" value="Chorismate synthase, AroC"/>
    <property type="match status" value="1"/>
</dbReference>
<evidence type="ECO:0000256" key="5">
    <source>
        <dbReference type="ARBA" id="ARBA00022630"/>
    </source>
</evidence>
<evidence type="ECO:0000313" key="15">
    <source>
        <dbReference type="Proteomes" id="UP001597068"/>
    </source>
</evidence>
<evidence type="ECO:0000256" key="13">
    <source>
        <dbReference type="SAM" id="MobiDB-lite"/>
    </source>
</evidence>
<dbReference type="Gene3D" id="3.60.150.10">
    <property type="entry name" value="Chorismate synthase AroC"/>
    <property type="match status" value="1"/>
</dbReference>
<feature type="binding site" evidence="11">
    <location>
        <begin position="256"/>
        <end position="257"/>
    </location>
    <ligand>
        <name>FMN</name>
        <dbReference type="ChEBI" id="CHEBI:58210"/>
    </ligand>
</feature>
<reference evidence="15" key="1">
    <citation type="journal article" date="2019" name="Int. J. Syst. Evol. Microbiol.">
        <title>The Global Catalogue of Microorganisms (GCM) 10K type strain sequencing project: providing services to taxonomists for standard genome sequencing and annotation.</title>
        <authorList>
            <consortium name="The Broad Institute Genomics Platform"/>
            <consortium name="The Broad Institute Genome Sequencing Center for Infectious Disease"/>
            <person name="Wu L."/>
            <person name="Ma J."/>
        </authorList>
    </citation>
    <scope>NUCLEOTIDE SEQUENCE [LARGE SCALE GENOMIC DNA]</scope>
    <source>
        <strain evidence="15">CCUG 50873</strain>
    </source>
</reference>
<comment type="cofactor">
    <cofactor evidence="11 12">
        <name>FMNH2</name>
        <dbReference type="ChEBI" id="CHEBI:57618"/>
    </cofactor>
    <text evidence="11 12">Reduced FMN (FMNH(2)).</text>
</comment>
<keyword evidence="6 11" id="KW-0288">FMN</keyword>
<comment type="caution">
    <text evidence="14">The sequence shown here is derived from an EMBL/GenBank/DDBJ whole genome shotgun (WGS) entry which is preliminary data.</text>
</comment>
<accession>A0ABW3GBB0</accession>
<dbReference type="InterPro" id="IPR000453">
    <property type="entry name" value="Chorismate_synth"/>
</dbReference>
<proteinExistence type="inferred from homology"/>
<feature type="binding site" evidence="11">
    <location>
        <begin position="135"/>
        <end position="137"/>
    </location>
    <ligand>
        <name>FMN</name>
        <dbReference type="ChEBI" id="CHEBI:58210"/>
    </ligand>
</feature>
<evidence type="ECO:0000256" key="6">
    <source>
        <dbReference type="ARBA" id="ARBA00022643"/>
    </source>
</evidence>
<dbReference type="Proteomes" id="UP001597068">
    <property type="component" value="Unassembled WGS sequence"/>
</dbReference>
<dbReference type="NCBIfam" id="NF003793">
    <property type="entry name" value="PRK05382.1"/>
    <property type="match status" value="1"/>
</dbReference>
<feature type="region of interest" description="Disordered" evidence="13">
    <location>
        <begin position="272"/>
        <end position="302"/>
    </location>
</feature>
<evidence type="ECO:0000256" key="4">
    <source>
        <dbReference type="ARBA" id="ARBA00022605"/>
    </source>
</evidence>
<feature type="binding site" evidence="11">
    <location>
        <begin position="315"/>
        <end position="319"/>
    </location>
    <ligand>
        <name>FMN</name>
        <dbReference type="ChEBI" id="CHEBI:58210"/>
    </ligand>
</feature>
<dbReference type="InterPro" id="IPR035904">
    <property type="entry name" value="Chorismate_synth_AroC_sf"/>
</dbReference>
<feature type="binding site" evidence="11">
    <location>
        <position position="40"/>
    </location>
    <ligand>
        <name>NADP(+)</name>
        <dbReference type="ChEBI" id="CHEBI:58349"/>
    </ligand>
</feature>
<dbReference type="NCBIfam" id="TIGR00033">
    <property type="entry name" value="aroC"/>
    <property type="match status" value="1"/>
</dbReference>
<keyword evidence="4 11" id="KW-0028">Amino-acid biosynthesis</keyword>
<dbReference type="Pfam" id="PF01264">
    <property type="entry name" value="Chorismate_synt"/>
    <property type="match status" value="1"/>
</dbReference>
<dbReference type="PROSITE" id="PS00787">
    <property type="entry name" value="CHORISMATE_SYNTHASE_1"/>
    <property type="match status" value="1"/>
</dbReference>
<evidence type="ECO:0000256" key="7">
    <source>
        <dbReference type="ARBA" id="ARBA00022827"/>
    </source>
</evidence>
<dbReference type="RefSeq" id="WP_308214125.1">
    <property type="nucleotide sequence ID" value="NZ_BAAAMO010000001.1"/>
</dbReference>
<dbReference type="PANTHER" id="PTHR21085:SF0">
    <property type="entry name" value="CHORISMATE SYNTHASE"/>
    <property type="match status" value="1"/>
</dbReference>
<evidence type="ECO:0000256" key="3">
    <source>
        <dbReference type="ARBA" id="ARBA00013036"/>
    </source>
</evidence>
<dbReference type="GO" id="GO:0004107">
    <property type="term" value="F:chorismate synthase activity"/>
    <property type="evidence" value="ECO:0007669"/>
    <property type="project" value="UniProtKB-EC"/>
</dbReference>
<gene>
    <name evidence="11 14" type="primary">aroC</name>
    <name evidence="14" type="ORF">ACFQ04_18615</name>
</gene>
<comment type="catalytic activity">
    <reaction evidence="11 12">
        <text>5-O-(1-carboxyvinyl)-3-phosphoshikimate = chorismate + phosphate</text>
        <dbReference type="Rhea" id="RHEA:21020"/>
        <dbReference type="ChEBI" id="CHEBI:29748"/>
        <dbReference type="ChEBI" id="CHEBI:43474"/>
        <dbReference type="ChEBI" id="CHEBI:57701"/>
        <dbReference type="EC" id="4.2.3.5"/>
    </reaction>
</comment>
<dbReference type="PROSITE" id="PS00789">
    <property type="entry name" value="CHORISMATE_SYNTHASE_3"/>
    <property type="match status" value="1"/>
</dbReference>
<evidence type="ECO:0000256" key="10">
    <source>
        <dbReference type="ARBA" id="ARBA00023239"/>
    </source>
</evidence>
<dbReference type="PROSITE" id="PS00788">
    <property type="entry name" value="CHORISMATE_SYNTHASE_2"/>
    <property type="match status" value="1"/>
</dbReference>
<keyword evidence="10 11" id="KW-0456">Lyase</keyword>
<comment type="function">
    <text evidence="11">Catalyzes the anti-1,4-elimination of the C-3 phosphate and the C-6 proR hydrogen from 5-enolpyruvylshikimate-3-phosphate (EPSP) to yield chorismate, which is the branch point compound that serves as the starting substrate for the three terminal pathways of aromatic amino acid biosynthesis. This reaction introduces a second double bond into the aromatic ring system.</text>
</comment>
<evidence type="ECO:0000256" key="11">
    <source>
        <dbReference type="HAMAP-Rule" id="MF_00300"/>
    </source>
</evidence>
<evidence type="ECO:0000313" key="14">
    <source>
        <dbReference type="EMBL" id="MFD0927760.1"/>
    </source>
</evidence>
<dbReference type="CDD" id="cd07304">
    <property type="entry name" value="Chorismate_synthase"/>
    <property type="match status" value="1"/>
</dbReference>
<dbReference type="EC" id="4.2.3.5" evidence="3 11"/>
<dbReference type="InterPro" id="IPR020541">
    <property type="entry name" value="Chorismate_synthase_CS"/>
</dbReference>
<dbReference type="PANTHER" id="PTHR21085">
    <property type="entry name" value="CHORISMATE SYNTHASE"/>
    <property type="match status" value="1"/>
</dbReference>
<evidence type="ECO:0000256" key="8">
    <source>
        <dbReference type="ARBA" id="ARBA00022857"/>
    </source>
</evidence>
<comment type="similarity">
    <text evidence="2 11 12">Belongs to the chorismate synthase family.</text>
</comment>
<keyword evidence="5 11" id="KW-0285">Flavoprotein</keyword>
<evidence type="ECO:0000256" key="2">
    <source>
        <dbReference type="ARBA" id="ARBA00008014"/>
    </source>
</evidence>
<feature type="binding site" evidence="11">
    <location>
        <position position="300"/>
    </location>
    <ligand>
        <name>FMN</name>
        <dbReference type="ChEBI" id="CHEBI:58210"/>
    </ligand>
</feature>
<feature type="binding site" evidence="11">
    <location>
        <position position="341"/>
    </location>
    <ligand>
        <name>FMN</name>
        <dbReference type="ChEBI" id="CHEBI:58210"/>
    </ligand>
</feature>
<sequence>MLRWITAGESHGPALVALVEGMVADVAVTSDDVAAQLARRRLGYGRGARMKFEADAVSILGGVRHGRTQGGPVAIQIANTEWPKWETVMAADPVDPAELDGIARNAPLTRPRPGHADYAGMLKYGFDDARPVLERASARETAARVAAATVARNFLRQVVGVEILSHVVTIGASEPVDAPAPGPADLDRIDASPVRAATPEAEAAMIAEIEAAKKDGDTLGGVVEVIATGLPIGLGSHVSGEQRLDARLAAALMGIQAMKGVEVGDGFATARRRGSRAHDEMVPGPDGVLRSTNRAGGLEGGMTNGEDLRVRVAMKPISTVPRALSTVDMATGEQASAIHQRSDVCAVPAAGVVAEAMVALVLAQAALDKFGGDSARETADNVARYRAAVAERTAVLAAEAAVHADL</sequence>
<evidence type="ECO:0000256" key="9">
    <source>
        <dbReference type="ARBA" id="ARBA00023141"/>
    </source>
</evidence>
<evidence type="ECO:0000256" key="12">
    <source>
        <dbReference type="RuleBase" id="RU000605"/>
    </source>
</evidence>
<evidence type="ECO:0000256" key="1">
    <source>
        <dbReference type="ARBA" id="ARBA00005044"/>
    </source>
</evidence>
<keyword evidence="7 11" id="KW-0274">FAD</keyword>
<organism evidence="14 15">
    <name type="scientific">Williamsia deligens</name>
    <dbReference type="NCBI Taxonomy" id="321325"/>
    <lineage>
        <taxon>Bacteria</taxon>
        <taxon>Bacillati</taxon>
        <taxon>Actinomycetota</taxon>
        <taxon>Actinomycetes</taxon>
        <taxon>Mycobacteriales</taxon>
        <taxon>Nocardiaceae</taxon>
        <taxon>Williamsia</taxon>
    </lineage>
</organism>
<name>A0ABW3GBB0_9NOCA</name>
<keyword evidence="8 11" id="KW-0521">NADP</keyword>
<keyword evidence="9 11" id="KW-0057">Aromatic amino acid biosynthesis</keyword>
<dbReference type="PIRSF" id="PIRSF001456">
    <property type="entry name" value="Chorismate_synth"/>
    <property type="match status" value="1"/>
</dbReference>
<keyword evidence="15" id="KW-1185">Reference proteome</keyword>
<comment type="subunit">
    <text evidence="11">Homotetramer.</text>
</comment>
<comment type="pathway">
    <text evidence="1 11 12">Metabolic intermediate biosynthesis; chorismate biosynthesis; chorismate from D-erythrose 4-phosphate and phosphoenolpyruvate: step 7/7.</text>
</comment>
<protein>
    <recommendedName>
        <fullName evidence="3 11">Chorismate synthase</fullName>
        <shortName evidence="11">CS</shortName>
        <ecNumber evidence="3 11">4.2.3.5</ecNumber>
    </recommendedName>
    <alternativeName>
        <fullName evidence="11">5-enolpyruvylshikimate-3-phosphate phospholyase</fullName>
    </alternativeName>
</protein>
<dbReference type="HAMAP" id="MF_00300">
    <property type="entry name" value="Chorismate_synth"/>
    <property type="match status" value="1"/>
</dbReference>